<dbReference type="CDD" id="cd01561">
    <property type="entry name" value="CBS_like"/>
    <property type="match status" value="1"/>
</dbReference>
<dbReference type="AlphaFoldDB" id="A0A0G0IP67"/>
<keyword evidence="4" id="KW-0663">Pyridoxal phosphate</keyword>
<dbReference type="NCBIfam" id="TIGR03945">
    <property type="entry name" value="PLP_SbnA_fam"/>
    <property type="match status" value="1"/>
</dbReference>
<dbReference type="GO" id="GO:1901605">
    <property type="term" value="P:alpha-amino acid metabolic process"/>
    <property type="evidence" value="ECO:0007669"/>
    <property type="project" value="UniProtKB-ARBA"/>
</dbReference>
<gene>
    <name evidence="6" type="ORF">US31_C0016G0018</name>
</gene>
<name>A0A0G0IP67_9BACT</name>
<organism evidence="6 7">
    <name type="scientific">Berkelbacteria bacterium GW2011_GWA1_36_9</name>
    <dbReference type="NCBI Taxonomy" id="1618331"/>
    <lineage>
        <taxon>Bacteria</taxon>
        <taxon>Candidatus Berkelbacteria</taxon>
    </lineage>
</organism>
<dbReference type="EMBL" id="LBSM01000016">
    <property type="protein sequence ID" value="KKQ17811.1"/>
    <property type="molecule type" value="Genomic_DNA"/>
</dbReference>
<dbReference type="InterPro" id="IPR001926">
    <property type="entry name" value="TrpB-like_PALP"/>
</dbReference>
<feature type="domain" description="Tryptophan synthase beta chain-like PALP" evidence="5">
    <location>
        <begin position="8"/>
        <end position="294"/>
    </location>
</feature>
<evidence type="ECO:0000256" key="1">
    <source>
        <dbReference type="ARBA" id="ARBA00001933"/>
    </source>
</evidence>
<evidence type="ECO:0000256" key="4">
    <source>
        <dbReference type="ARBA" id="ARBA00022898"/>
    </source>
</evidence>
<dbReference type="Gene3D" id="3.40.50.1100">
    <property type="match status" value="2"/>
</dbReference>
<dbReference type="Pfam" id="PF00291">
    <property type="entry name" value="PALP"/>
    <property type="match status" value="1"/>
</dbReference>
<evidence type="ECO:0000259" key="5">
    <source>
        <dbReference type="Pfam" id="PF00291"/>
    </source>
</evidence>
<protein>
    <submittedName>
        <fullName evidence="6">Pyridoxal-5'-phosphate-dependent protein subunit beta</fullName>
    </submittedName>
</protein>
<evidence type="ECO:0000313" key="7">
    <source>
        <dbReference type="Proteomes" id="UP000034508"/>
    </source>
</evidence>
<comment type="caution">
    <text evidence="6">The sequence shown here is derived from an EMBL/GenBank/DDBJ whole genome shotgun (WGS) entry which is preliminary data.</text>
</comment>
<evidence type="ECO:0000256" key="2">
    <source>
        <dbReference type="ARBA" id="ARBA00011738"/>
    </source>
</evidence>
<evidence type="ECO:0000313" key="6">
    <source>
        <dbReference type="EMBL" id="KKQ17811.1"/>
    </source>
</evidence>
<proteinExistence type="predicted"/>
<reference evidence="6 7" key="1">
    <citation type="journal article" date="2015" name="Nature">
        <title>rRNA introns, odd ribosomes, and small enigmatic genomes across a large radiation of phyla.</title>
        <authorList>
            <person name="Brown C.T."/>
            <person name="Hug L.A."/>
            <person name="Thomas B.C."/>
            <person name="Sharon I."/>
            <person name="Castelle C.J."/>
            <person name="Singh A."/>
            <person name="Wilkins M.J."/>
            <person name="Williams K.H."/>
            <person name="Banfield J.F."/>
        </authorList>
    </citation>
    <scope>NUCLEOTIDE SEQUENCE [LARGE SCALE GENOMIC DNA]</scope>
</reference>
<dbReference type="InterPro" id="IPR050214">
    <property type="entry name" value="Cys_Synth/Cystath_Beta-Synth"/>
</dbReference>
<dbReference type="InterPro" id="IPR023927">
    <property type="entry name" value="SbnA"/>
</dbReference>
<accession>A0A0G0IP67</accession>
<comment type="subunit">
    <text evidence="2">Homodimer.</text>
</comment>
<evidence type="ECO:0000256" key="3">
    <source>
        <dbReference type="ARBA" id="ARBA00022679"/>
    </source>
</evidence>
<dbReference type="SUPFAM" id="SSF53686">
    <property type="entry name" value="Tryptophan synthase beta subunit-like PLP-dependent enzymes"/>
    <property type="match status" value="1"/>
</dbReference>
<dbReference type="PANTHER" id="PTHR10314">
    <property type="entry name" value="CYSTATHIONINE BETA-SYNTHASE"/>
    <property type="match status" value="1"/>
</dbReference>
<dbReference type="Proteomes" id="UP000034508">
    <property type="component" value="Unassembled WGS sequence"/>
</dbReference>
<dbReference type="GO" id="GO:0016740">
    <property type="term" value="F:transferase activity"/>
    <property type="evidence" value="ECO:0007669"/>
    <property type="project" value="UniProtKB-KW"/>
</dbReference>
<dbReference type="InterPro" id="IPR036052">
    <property type="entry name" value="TrpB-like_PALP_sf"/>
</dbReference>
<sequence>MIYPKILDKLGDTPMVKIEPKGLDNINLYAKLEGYNPMGSVKDRAAAYMLKKGIESGKINKDTIVIESSSGNLGIALSAYCKEFGLKFYCVVDPHISLINEYIIKTLSTKMIKVTELDENGGYLLNRIKKVQKLLKEIPNSYWINQYGNPYNPEAYKETLGKEICDELNNIDYIFLGVSSGGTVTGLSQKIKEIFPKVKVVAVDIIGSVIFGGVPKKRYIPGIGSSIVPTVLKNAKIDEVLTVDEVSTIRMCHELLKDHNLFVGGSSGSVFSAVKKYFKNKKFKKKPTVVVVFADKGDRYINTVYNKNWCDSFLQKYSEIKQL</sequence>
<comment type="cofactor">
    <cofactor evidence="1">
        <name>pyridoxal 5'-phosphate</name>
        <dbReference type="ChEBI" id="CHEBI:597326"/>
    </cofactor>
</comment>
<keyword evidence="3" id="KW-0808">Transferase</keyword>